<proteinExistence type="predicted"/>
<dbReference type="OrthoDB" id="2973617at2"/>
<feature type="transmembrane region" description="Helical" evidence="1">
    <location>
        <begin position="162"/>
        <end position="180"/>
    </location>
</feature>
<dbReference type="EMBL" id="PVNE01000015">
    <property type="protein sequence ID" value="PRX40280.1"/>
    <property type="molecule type" value="Genomic_DNA"/>
</dbReference>
<protein>
    <submittedName>
        <fullName evidence="2">Uncharacterized protein</fullName>
    </submittedName>
</protein>
<accession>A0A2T0LDZ6</accession>
<feature type="transmembrane region" description="Helical" evidence="1">
    <location>
        <begin position="120"/>
        <end position="141"/>
    </location>
</feature>
<evidence type="ECO:0000313" key="3">
    <source>
        <dbReference type="Proteomes" id="UP000237797"/>
    </source>
</evidence>
<feature type="transmembrane region" description="Helical" evidence="1">
    <location>
        <begin position="89"/>
        <end position="114"/>
    </location>
</feature>
<dbReference type="Proteomes" id="UP000237797">
    <property type="component" value="Unassembled WGS sequence"/>
</dbReference>
<gene>
    <name evidence="2" type="ORF">CLV97_11577</name>
</gene>
<evidence type="ECO:0000313" key="2">
    <source>
        <dbReference type="EMBL" id="PRX40280.1"/>
    </source>
</evidence>
<feature type="transmembrane region" description="Helical" evidence="1">
    <location>
        <begin position="42"/>
        <end position="63"/>
    </location>
</feature>
<keyword evidence="1" id="KW-1133">Transmembrane helix</keyword>
<name>A0A2T0LDZ6_9BACL</name>
<keyword evidence="1" id="KW-0472">Membrane</keyword>
<reference evidence="2 3" key="1">
    <citation type="submission" date="2018-03" db="EMBL/GenBank/DDBJ databases">
        <title>Genomic Encyclopedia of Archaeal and Bacterial Type Strains, Phase II (KMG-II): from individual species to whole genera.</title>
        <authorList>
            <person name="Goeker M."/>
        </authorList>
    </citation>
    <scope>NUCLEOTIDE SEQUENCE [LARGE SCALE GENOMIC DNA]</scope>
    <source>
        <strain evidence="2 3">DSM 44946</strain>
    </source>
</reference>
<dbReference type="RefSeq" id="WP_106345471.1">
    <property type="nucleotide sequence ID" value="NZ_PVNE01000015.1"/>
</dbReference>
<dbReference type="AlphaFoldDB" id="A0A2T0LDZ6"/>
<sequence>MKKREAILRSLVYGGTAAASGAATGFLYTTIVYLLSFGLPPAIKGGGLALISAAFVFHEWNWIRLKVPENRWQVPHTWVSGPPMRNMAVWGLILGAGIFTYIPHITFHLLYLYLGFFKEPVYGLLFGALYGFSRAIPTAFFGMNGNQRILDRIPRTRRAGRMVNSLTLILLISYLSFRFFH</sequence>
<keyword evidence="1" id="KW-0812">Transmembrane</keyword>
<feature type="transmembrane region" description="Helical" evidence="1">
    <location>
        <begin position="12"/>
        <end position="36"/>
    </location>
</feature>
<organism evidence="2 3">
    <name type="scientific">Planifilum fimeticola</name>
    <dbReference type="NCBI Taxonomy" id="201975"/>
    <lineage>
        <taxon>Bacteria</taxon>
        <taxon>Bacillati</taxon>
        <taxon>Bacillota</taxon>
        <taxon>Bacilli</taxon>
        <taxon>Bacillales</taxon>
        <taxon>Thermoactinomycetaceae</taxon>
        <taxon>Planifilum</taxon>
    </lineage>
</organism>
<evidence type="ECO:0000256" key="1">
    <source>
        <dbReference type="SAM" id="Phobius"/>
    </source>
</evidence>
<keyword evidence="3" id="KW-1185">Reference proteome</keyword>
<comment type="caution">
    <text evidence="2">The sequence shown here is derived from an EMBL/GenBank/DDBJ whole genome shotgun (WGS) entry which is preliminary data.</text>
</comment>